<dbReference type="PANTHER" id="PTHR43839:SF1">
    <property type="entry name" value="OPPC IN A BINDING PROTEIN-DEPENDENT TRANSPORT SYSTEM"/>
    <property type="match status" value="1"/>
</dbReference>
<dbReference type="Pfam" id="PF00528">
    <property type="entry name" value="BPD_transp_1"/>
    <property type="match status" value="1"/>
</dbReference>
<reference evidence="7" key="1">
    <citation type="submission" date="2021-02" db="EMBL/GenBank/DDBJ databases">
        <authorList>
            <person name="Cremers G."/>
            <person name="Picone N."/>
        </authorList>
    </citation>
    <scope>NUCLEOTIDE SEQUENCE</scope>
    <source>
        <strain evidence="7">PQ17</strain>
    </source>
</reference>
<feature type="transmembrane region" description="Helical" evidence="5">
    <location>
        <begin position="206"/>
        <end position="225"/>
    </location>
</feature>
<evidence type="ECO:0000256" key="5">
    <source>
        <dbReference type="RuleBase" id="RU363032"/>
    </source>
</evidence>
<sequence>MRDRLLVRFFLRPRALTAASLLFFLYFLALFAPFLAPYEPSSQALGETFHPPNRIFWANGGFRVQLYRNVDPTAAEYRPIPGKSVPLKWLVHGFRYRFLGILPCDLHLFGVDPPVRIYLLGSDSTGRDVFSRLLYGARVSLSIGLVGVTLTTGLGLLVGGLAGYFGGIWDSLAMRTSELLMAIPGLYLLLALRAAFASHFSSDQMYFLILIILSLIGWSSPARIFRGLVLSLREMPFIQAARVLGLSPWRILWRHLLPNLLSYLFVSSTLSIPGYILGEAALSFLGIGIQEPSASWGLMLAQAQDIKVFALNFWWLLTPGVAIALTVICFNVLGDALRDAVDPRMELQTR</sequence>
<dbReference type="InterPro" id="IPR000515">
    <property type="entry name" value="MetI-like"/>
</dbReference>
<feature type="domain" description="ABC transmembrane type-1" evidence="6">
    <location>
        <begin position="137"/>
        <end position="334"/>
    </location>
</feature>
<dbReference type="InterPro" id="IPR035906">
    <property type="entry name" value="MetI-like_sf"/>
</dbReference>
<dbReference type="Gene3D" id="1.10.3720.10">
    <property type="entry name" value="MetI-like"/>
    <property type="match status" value="1"/>
</dbReference>
<comment type="subcellular location">
    <subcellularLocation>
        <location evidence="1 5">Cell membrane</location>
        <topology evidence="1 5">Multi-pass membrane protein</topology>
    </subcellularLocation>
</comment>
<keyword evidence="3 5" id="KW-1133">Transmembrane helix</keyword>
<evidence type="ECO:0000313" key="7">
    <source>
        <dbReference type="EMBL" id="CAF0705408.1"/>
    </source>
</evidence>
<protein>
    <submittedName>
        <fullName evidence="7">ABC-type dipeptide/oligopeptide/nickel transport system, permease component</fullName>
    </submittedName>
</protein>
<keyword evidence="8" id="KW-1185">Reference proteome</keyword>
<accession>A0A8J2FPX2</accession>
<dbReference type="RefSeq" id="WP_174582665.1">
    <property type="nucleotide sequence ID" value="NZ_CAJNOB010000071.1"/>
</dbReference>
<evidence type="ECO:0000256" key="2">
    <source>
        <dbReference type="ARBA" id="ARBA00022692"/>
    </source>
</evidence>
<keyword evidence="2 5" id="KW-0812">Transmembrane</keyword>
<evidence type="ECO:0000256" key="3">
    <source>
        <dbReference type="ARBA" id="ARBA00022989"/>
    </source>
</evidence>
<feature type="transmembrane region" description="Helical" evidence="5">
    <location>
        <begin position="179"/>
        <end position="200"/>
    </location>
</feature>
<evidence type="ECO:0000256" key="1">
    <source>
        <dbReference type="ARBA" id="ARBA00004651"/>
    </source>
</evidence>
<dbReference type="GO" id="GO:0005886">
    <property type="term" value="C:plasma membrane"/>
    <property type="evidence" value="ECO:0007669"/>
    <property type="project" value="UniProtKB-SubCell"/>
</dbReference>
<dbReference type="Pfam" id="PF12911">
    <property type="entry name" value="OppC_N"/>
    <property type="match status" value="1"/>
</dbReference>
<dbReference type="Proteomes" id="UP000663859">
    <property type="component" value="Unassembled WGS sequence"/>
</dbReference>
<feature type="transmembrane region" description="Helical" evidence="5">
    <location>
        <begin position="141"/>
        <end position="167"/>
    </location>
</feature>
<dbReference type="CDD" id="cd06261">
    <property type="entry name" value="TM_PBP2"/>
    <property type="match status" value="1"/>
</dbReference>
<evidence type="ECO:0000256" key="4">
    <source>
        <dbReference type="ARBA" id="ARBA00023136"/>
    </source>
</evidence>
<evidence type="ECO:0000313" key="8">
    <source>
        <dbReference type="Proteomes" id="UP000663859"/>
    </source>
</evidence>
<dbReference type="GO" id="GO:0055085">
    <property type="term" value="P:transmembrane transport"/>
    <property type="evidence" value="ECO:0007669"/>
    <property type="project" value="InterPro"/>
</dbReference>
<keyword evidence="5" id="KW-0813">Transport</keyword>
<comment type="caution">
    <text evidence="7">The sequence shown here is derived from an EMBL/GenBank/DDBJ whole genome shotgun (WGS) entry which is preliminary data.</text>
</comment>
<gene>
    <name evidence="7" type="primary">dppC</name>
    <name evidence="7" type="ORF">MPNT_90086</name>
</gene>
<feature type="transmembrane region" description="Helical" evidence="5">
    <location>
        <begin position="309"/>
        <end position="334"/>
    </location>
</feature>
<evidence type="ECO:0000259" key="6">
    <source>
        <dbReference type="PROSITE" id="PS50928"/>
    </source>
</evidence>
<keyword evidence="4 5" id="KW-0472">Membrane</keyword>
<organism evidence="7 8">
    <name type="scientific">Candidatus Methylacidithermus pantelleriae</name>
    <dbReference type="NCBI Taxonomy" id="2744239"/>
    <lineage>
        <taxon>Bacteria</taxon>
        <taxon>Pseudomonadati</taxon>
        <taxon>Verrucomicrobiota</taxon>
        <taxon>Methylacidiphilae</taxon>
        <taxon>Methylacidiphilales</taxon>
        <taxon>Methylacidiphilaceae</taxon>
        <taxon>Candidatus Methylacidithermus</taxon>
    </lineage>
</organism>
<dbReference type="SUPFAM" id="SSF161098">
    <property type="entry name" value="MetI-like"/>
    <property type="match status" value="1"/>
</dbReference>
<dbReference type="InterPro" id="IPR025966">
    <property type="entry name" value="OppC_N"/>
</dbReference>
<dbReference type="EMBL" id="CAJNOB010000071">
    <property type="protein sequence ID" value="CAF0705408.1"/>
    <property type="molecule type" value="Genomic_DNA"/>
</dbReference>
<dbReference type="PANTHER" id="PTHR43839">
    <property type="entry name" value="OPPC IN A BINDING PROTEIN-DEPENDENT TRANSPORT SYSTEM"/>
    <property type="match status" value="1"/>
</dbReference>
<dbReference type="AlphaFoldDB" id="A0A8J2FPX2"/>
<name>A0A8J2FPX2_9BACT</name>
<proteinExistence type="inferred from homology"/>
<dbReference type="PROSITE" id="PS50928">
    <property type="entry name" value="ABC_TM1"/>
    <property type="match status" value="1"/>
</dbReference>
<feature type="transmembrane region" description="Helical" evidence="5">
    <location>
        <begin position="260"/>
        <end position="289"/>
    </location>
</feature>
<comment type="similarity">
    <text evidence="5">Belongs to the binding-protein-dependent transport system permease family.</text>
</comment>